<name>A0A9X2MRU8_9BACL</name>
<dbReference type="EMBL" id="JANIPJ010000010">
    <property type="protein sequence ID" value="MCR2805215.1"/>
    <property type="molecule type" value="Genomic_DNA"/>
</dbReference>
<dbReference type="InterPro" id="IPR025097">
    <property type="entry name" value="DUF4023"/>
</dbReference>
<dbReference type="RefSeq" id="WP_257447275.1">
    <property type="nucleotide sequence ID" value="NZ_JANIPJ010000010.1"/>
</dbReference>
<evidence type="ECO:0000313" key="2">
    <source>
        <dbReference type="EMBL" id="MCR2805215.1"/>
    </source>
</evidence>
<feature type="compositionally biased region" description="Basic residues" evidence="1">
    <location>
        <begin position="34"/>
        <end position="43"/>
    </location>
</feature>
<feature type="compositionally biased region" description="Basic and acidic residues" evidence="1">
    <location>
        <begin position="9"/>
        <end position="21"/>
    </location>
</feature>
<keyword evidence="3" id="KW-1185">Reference proteome</keyword>
<feature type="region of interest" description="Disordered" evidence="1">
    <location>
        <begin position="1"/>
        <end position="43"/>
    </location>
</feature>
<comment type="caution">
    <text evidence="2">The sequence shown here is derived from an EMBL/GenBank/DDBJ whole genome shotgun (WGS) entry which is preliminary data.</text>
</comment>
<proteinExistence type="predicted"/>
<accession>A0A9X2MRU8</accession>
<evidence type="ECO:0000313" key="3">
    <source>
        <dbReference type="Proteomes" id="UP001141950"/>
    </source>
</evidence>
<sequence length="43" mass="4892">MDSTNEFVNKVHDTQQKAEKNKRNRGNGVPSAKMAHKQHSTNK</sequence>
<dbReference type="Pfam" id="PF13215">
    <property type="entry name" value="DUF4023"/>
    <property type="match status" value="1"/>
</dbReference>
<dbReference type="Proteomes" id="UP001141950">
    <property type="component" value="Unassembled WGS sequence"/>
</dbReference>
<evidence type="ECO:0000256" key="1">
    <source>
        <dbReference type="SAM" id="MobiDB-lite"/>
    </source>
</evidence>
<gene>
    <name evidence="2" type="ORF">NQZ67_15115</name>
</gene>
<dbReference type="AlphaFoldDB" id="A0A9X2MRU8"/>
<protein>
    <submittedName>
        <fullName evidence="2">DUF4023 domain-containing protein</fullName>
    </submittedName>
</protein>
<reference evidence="2" key="1">
    <citation type="submission" date="2022-08" db="EMBL/GenBank/DDBJ databases">
        <title>The genomic sequence of strain Paenibacillus sp. SCIV0701.</title>
        <authorList>
            <person name="Zhao H."/>
        </authorList>
    </citation>
    <scope>NUCLEOTIDE SEQUENCE</scope>
    <source>
        <strain evidence="2">SCIV0701</strain>
    </source>
</reference>
<organism evidence="2 3">
    <name type="scientific">Paenibacillus soyae</name>
    <dbReference type="NCBI Taxonomy" id="2969249"/>
    <lineage>
        <taxon>Bacteria</taxon>
        <taxon>Bacillati</taxon>
        <taxon>Bacillota</taxon>
        <taxon>Bacilli</taxon>
        <taxon>Bacillales</taxon>
        <taxon>Paenibacillaceae</taxon>
        <taxon>Paenibacillus</taxon>
    </lineage>
</organism>